<dbReference type="Pfam" id="PF00561">
    <property type="entry name" value="Abhydrolase_1"/>
    <property type="match status" value="1"/>
</dbReference>
<sequence length="269" mass="30913">MYYAINDATYWYEIDGNSAKPPVVMLHGFTGSTSTWSDFVSNWKSELRIITIDLPGHGQTQTPTPRTIEACCEELKGLFQFLQLEEIVLLGYSMGGRVALSFAMLYPAFIQSLILESASPGLAYKEDRDQRIEKDEMLAHKLETEGVQKFIDFWESIPMFQSQRNLSISVQENIRKERLAQSADGLAQSLRYMGTGFQPSWWEQLKHFTKPILLLNGEYDEKFISINKRMKDRMYASDLKVIEQAGHAIHVEQPEIFGKLVIAFIKQQR</sequence>
<keyword evidence="1 3" id="KW-0474">Menaquinone biosynthesis</keyword>
<comment type="pathway">
    <text evidence="3">Quinol/quinone metabolism; 1,4-dihydroxy-2-naphthoate biosynthesis; 1,4-dihydroxy-2-naphthoate from chorismate: step 3/7.</text>
</comment>
<dbReference type="EC" id="4.2.99.20" evidence="3"/>
<dbReference type="InterPro" id="IPR022485">
    <property type="entry name" value="SHCHC_synthase_MenH"/>
</dbReference>
<dbReference type="PANTHER" id="PTHR42916:SF1">
    <property type="entry name" value="PROTEIN PHYLLO, CHLOROPLASTIC"/>
    <property type="match status" value="1"/>
</dbReference>
<evidence type="ECO:0000313" key="5">
    <source>
        <dbReference type="EMBL" id="MBP1969555.1"/>
    </source>
</evidence>
<dbReference type="RefSeq" id="WP_209462732.1">
    <property type="nucleotide sequence ID" value="NZ_CP110224.1"/>
</dbReference>
<comment type="similarity">
    <text evidence="3">Belongs to the AB hydrolase superfamily. MenH family.</text>
</comment>
<keyword evidence="6" id="KW-1185">Reference proteome</keyword>
<evidence type="ECO:0000259" key="4">
    <source>
        <dbReference type="Pfam" id="PF00561"/>
    </source>
</evidence>
<proteinExistence type="inferred from homology"/>
<dbReference type="InterPro" id="IPR000073">
    <property type="entry name" value="AB_hydrolase_1"/>
</dbReference>
<comment type="catalytic activity">
    <reaction evidence="3">
        <text>5-enolpyruvoyl-6-hydroxy-2-succinyl-cyclohex-3-ene-1-carboxylate = (1R,6R)-6-hydroxy-2-succinyl-cyclohexa-2,4-diene-1-carboxylate + pyruvate</text>
        <dbReference type="Rhea" id="RHEA:25597"/>
        <dbReference type="ChEBI" id="CHEBI:15361"/>
        <dbReference type="ChEBI" id="CHEBI:58689"/>
        <dbReference type="ChEBI" id="CHEBI:58818"/>
        <dbReference type="EC" id="4.2.99.20"/>
    </reaction>
</comment>
<evidence type="ECO:0000313" key="6">
    <source>
        <dbReference type="Proteomes" id="UP001519345"/>
    </source>
</evidence>
<dbReference type="Gene3D" id="3.40.50.1820">
    <property type="entry name" value="alpha/beta hydrolase"/>
    <property type="match status" value="1"/>
</dbReference>
<dbReference type="Proteomes" id="UP001519345">
    <property type="component" value="Unassembled WGS sequence"/>
</dbReference>
<evidence type="ECO:0000256" key="2">
    <source>
        <dbReference type="ARBA" id="ARBA00023239"/>
    </source>
</evidence>
<dbReference type="HAMAP" id="MF_01660">
    <property type="entry name" value="MenH"/>
    <property type="match status" value="1"/>
</dbReference>
<keyword evidence="2 3" id="KW-0456">Lyase</keyword>
<reference evidence="5 6" key="1">
    <citation type="submission" date="2021-03" db="EMBL/GenBank/DDBJ databases">
        <title>Genomic Encyclopedia of Type Strains, Phase IV (KMG-IV): sequencing the most valuable type-strain genomes for metagenomic binning, comparative biology and taxonomic classification.</title>
        <authorList>
            <person name="Goeker M."/>
        </authorList>
    </citation>
    <scope>NUCLEOTIDE SEQUENCE [LARGE SCALE GENOMIC DNA]</scope>
    <source>
        <strain evidence="5 6">DSM 25609</strain>
    </source>
</reference>
<protein>
    <recommendedName>
        <fullName evidence="3">Putative 2-succinyl-6-hydroxy-2,4-cyclohexadiene-1-carboxylate synthase</fullName>
        <shortName evidence="3">SHCHC synthase</shortName>
        <ecNumber evidence="3">4.2.99.20</ecNumber>
    </recommendedName>
</protein>
<dbReference type="GO" id="GO:0070205">
    <property type="term" value="F:2-succinyl-6-hydroxy-2,4-cyclohexadiene-1-carboxylate synthase activity"/>
    <property type="evidence" value="ECO:0007669"/>
    <property type="project" value="UniProtKB-EC"/>
</dbReference>
<dbReference type="SUPFAM" id="SSF53474">
    <property type="entry name" value="alpha/beta-Hydrolases"/>
    <property type="match status" value="1"/>
</dbReference>
<evidence type="ECO:0000256" key="3">
    <source>
        <dbReference type="HAMAP-Rule" id="MF_01660"/>
    </source>
</evidence>
<dbReference type="PRINTS" id="PR00111">
    <property type="entry name" value="ABHYDROLASE"/>
</dbReference>
<dbReference type="PANTHER" id="PTHR42916">
    <property type="entry name" value="2-SUCCINYL-5-ENOLPYRUVYL-6-HYDROXY-3-CYCLOHEXENE-1-CARBOXYLATE SYNTHASE"/>
    <property type="match status" value="1"/>
</dbReference>
<comment type="subunit">
    <text evidence="3">Monomer.</text>
</comment>
<feature type="domain" description="AB hydrolase-1" evidence="4">
    <location>
        <begin position="21"/>
        <end position="253"/>
    </location>
</feature>
<organism evidence="5 6">
    <name type="scientific">Virgibacillus natechei</name>
    <dbReference type="NCBI Taxonomy" id="1216297"/>
    <lineage>
        <taxon>Bacteria</taxon>
        <taxon>Bacillati</taxon>
        <taxon>Bacillota</taxon>
        <taxon>Bacilli</taxon>
        <taxon>Bacillales</taxon>
        <taxon>Bacillaceae</taxon>
        <taxon>Virgibacillus</taxon>
    </lineage>
</organism>
<dbReference type="EMBL" id="JAGGKX010000006">
    <property type="protein sequence ID" value="MBP1969555.1"/>
    <property type="molecule type" value="Genomic_DNA"/>
</dbReference>
<gene>
    <name evidence="3" type="primary">menH</name>
    <name evidence="5" type="ORF">J2Z83_001659</name>
</gene>
<dbReference type="InterPro" id="IPR029058">
    <property type="entry name" value="AB_hydrolase_fold"/>
</dbReference>
<name>A0ABS4IF68_9BACI</name>
<evidence type="ECO:0000256" key="1">
    <source>
        <dbReference type="ARBA" id="ARBA00022428"/>
    </source>
</evidence>
<accession>A0ABS4IF68</accession>
<dbReference type="NCBIfam" id="TIGR03695">
    <property type="entry name" value="menH_SHCHC"/>
    <property type="match status" value="1"/>
</dbReference>
<comment type="caution">
    <text evidence="5">The sequence shown here is derived from an EMBL/GenBank/DDBJ whole genome shotgun (WGS) entry which is preliminary data.</text>
</comment>
<comment type="pathway">
    <text evidence="3">Quinol/quinone metabolism; menaquinone biosynthesis.</text>
</comment>
<comment type="function">
    <text evidence="3">Catalyzes a proton abstraction reaction that results in 2,5-elimination of pyruvate from 2-succinyl-5-enolpyruvyl-6-hydroxy-3-cyclohexene-1-carboxylate (SEPHCHC) and the formation of 2-succinyl-6-hydroxy-2,4-cyclohexadiene-1-carboxylate (SHCHC).</text>
</comment>